<dbReference type="PANTHER" id="PTHR30244">
    <property type="entry name" value="TRANSAMINASE"/>
    <property type="match status" value="1"/>
</dbReference>
<dbReference type="CDD" id="cd00616">
    <property type="entry name" value="AHBA_syn"/>
    <property type="match status" value="1"/>
</dbReference>
<keyword evidence="1 4" id="KW-0663">Pyridoxal phosphate</keyword>
<evidence type="ECO:0000313" key="7">
    <source>
        <dbReference type="Proteomes" id="UP000318453"/>
    </source>
</evidence>
<dbReference type="InterPro" id="IPR015424">
    <property type="entry name" value="PyrdxlP-dep_Trfase"/>
</dbReference>
<dbReference type="Gene3D" id="3.40.640.10">
    <property type="entry name" value="Type I PLP-dependent aspartate aminotransferase-like (Major domain)"/>
    <property type="match status" value="1"/>
</dbReference>
<dbReference type="KEGG" id="enn:FRE64_01895"/>
<sequence>MTAIPPIDLTRQYHLLNDQISKAVTDVLSSGQYIGGSAVTSLETQLAANVGVTHCVSCNSGTDALYLALRALNIGKGDEVITAPFTFAATAEVIAMTGAKPVFVDIATPTFNLNLEKVETAITKNTKAIIPIHLFGQPVNMTELMRIAKAHNLWVIEDCAQATGATWQNQPVGSWGEVGCFSFFPTKNLGGCGDGGALVTNNPELAKTARILANHGQREKYKQESIGMNSRLDTLQAAILLIKLPYLEFWNKQRREIAKRYQDLLSQVDNILLPTELARGEGVWNQYTIRISRQYRDQLRSHLQQQGIGSMIYYPFPLHLQPAYKHLGYEKGDFPISEQMAQEVLSLPMFPGLSHQEQDQVATAIKTLMKETLEPDN</sequence>
<reference evidence="6" key="1">
    <citation type="submission" date="2019-08" db="EMBL/GenBank/DDBJ databases">
        <title>Carotenoids and Carotenoid Binding Proteins in the Halophilic Cyanobacterium Euhalothece sp. ZM00.</title>
        <authorList>
            <person name="Cho S.M."/>
            <person name="Song J.Y."/>
            <person name="Park Y.-I."/>
        </authorList>
    </citation>
    <scope>NUCLEOTIDE SEQUENCE [LARGE SCALE GENOMIC DNA]</scope>
    <source>
        <strain evidence="6">Z-M001</strain>
    </source>
</reference>
<dbReference type="PANTHER" id="PTHR30244:SF36">
    <property type="entry name" value="3-OXO-GLUCOSE-6-PHOSPHATE:GLUTAMATE AMINOTRANSFERASE"/>
    <property type="match status" value="1"/>
</dbReference>
<comment type="similarity">
    <text evidence="2 5">Belongs to the DegT/DnrJ/EryC1 family.</text>
</comment>
<dbReference type="RefSeq" id="WP_146294411.1">
    <property type="nucleotide sequence ID" value="NZ_CP042326.1"/>
</dbReference>
<dbReference type="PIRSF" id="PIRSF000390">
    <property type="entry name" value="PLP_StrS"/>
    <property type="match status" value="1"/>
</dbReference>
<gene>
    <name evidence="6" type="ORF">FRE64_01895</name>
</gene>
<dbReference type="GO" id="GO:0008483">
    <property type="term" value="F:transaminase activity"/>
    <property type="evidence" value="ECO:0007669"/>
    <property type="project" value="UniProtKB-KW"/>
</dbReference>
<accession>A0A5B8NKB3</accession>
<organism evidence="6 7">
    <name type="scientific">Euhalothece natronophila Z-M001</name>
    <dbReference type="NCBI Taxonomy" id="522448"/>
    <lineage>
        <taxon>Bacteria</taxon>
        <taxon>Bacillati</taxon>
        <taxon>Cyanobacteriota</taxon>
        <taxon>Cyanophyceae</taxon>
        <taxon>Oscillatoriophycideae</taxon>
        <taxon>Chroococcales</taxon>
        <taxon>Halothecacae</taxon>
        <taxon>Halothece cluster</taxon>
        <taxon>Euhalothece</taxon>
    </lineage>
</organism>
<evidence type="ECO:0000256" key="2">
    <source>
        <dbReference type="ARBA" id="ARBA00037999"/>
    </source>
</evidence>
<dbReference type="AlphaFoldDB" id="A0A5B8NKB3"/>
<dbReference type="Pfam" id="PF01041">
    <property type="entry name" value="DegT_DnrJ_EryC1"/>
    <property type="match status" value="1"/>
</dbReference>
<dbReference type="InterPro" id="IPR015422">
    <property type="entry name" value="PyrdxlP-dep_Trfase_small"/>
</dbReference>
<dbReference type="EMBL" id="CP042326">
    <property type="protein sequence ID" value="QDZ38800.1"/>
    <property type="molecule type" value="Genomic_DNA"/>
</dbReference>
<keyword evidence="6" id="KW-0808">Transferase</keyword>
<evidence type="ECO:0000256" key="3">
    <source>
        <dbReference type="PIRSR" id="PIRSR000390-1"/>
    </source>
</evidence>
<name>A0A5B8NKB3_9CHRO</name>
<evidence type="ECO:0000313" key="6">
    <source>
        <dbReference type="EMBL" id="QDZ38800.1"/>
    </source>
</evidence>
<dbReference type="GO" id="GO:0030170">
    <property type="term" value="F:pyridoxal phosphate binding"/>
    <property type="evidence" value="ECO:0007669"/>
    <property type="project" value="UniProtKB-ARBA"/>
</dbReference>
<keyword evidence="7" id="KW-1185">Reference proteome</keyword>
<dbReference type="Proteomes" id="UP000318453">
    <property type="component" value="Chromosome"/>
</dbReference>
<dbReference type="GO" id="GO:0000271">
    <property type="term" value="P:polysaccharide biosynthetic process"/>
    <property type="evidence" value="ECO:0007669"/>
    <property type="project" value="TreeGrafter"/>
</dbReference>
<keyword evidence="6" id="KW-0032">Aminotransferase</keyword>
<dbReference type="FunFam" id="3.40.640.10:FF:000089">
    <property type="entry name" value="Aminotransferase, DegT/DnrJ/EryC1/StrS family"/>
    <property type="match status" value="1"/>
</dbReference>
<feature type="modified residue" description="N6-(pyridoxal phosphate)lysine" evidence="4">
    <location>
        <position position="187"/>
    </location>
</feature>
<dbReference type="OrthoDB" id="9810913at2"/>
<dbReference type="InterPro" id="IPR000653">
    <property type="entry name" value="DegT/StrS_aminotransferase"/>
</dbReference>
<evidence type="ECO:0000256" key="4">
    <source>
        <dbReference type="PIRSR" id="PIRSR000390-2"/>
    </source>
</evidence>
<dbReference type="Gene3D" id="3.90.1150.10">
    <property type="entry name" value="Aspartate Aminotransferase, domain 1"/>
    <property type="match status" value="1"/>
</dbReference>
<dbReference type="InterPro" id="IPR015421">
    <property type="entry name" value="PyrdxlP-dep_Trfase_major"/>
</dbReference>
<evidence type="ECO:0000256" key="5">
    <source>
        <dbReference type="RuleBase" id="RU004508"/>
    </source>
</evidence>
<proteinExistence type="inferred from homology"/>
<feature type="active site" description="Proton acceptor" evidence="3">
    <location>
        <position position="187"/>
    </location>
</feature>
<dbReference type="SUPFAM" id="SSF53383">
    <property type="entry name" value="PLP-dependent transferases"/>
    <property type="match status" value="1"/>
</dbReference>
<protein>
    <submittedName>
        <fullName evidence="6">DegT/DnrJ/EryC1/StrS family aminotransferase</fullName>
    </submittedName>
</protein>
<evidence type="ECO:0000256" key="1">
    <source>
        <dbReference type="ARBA" id="ARBA00022898"/>
    </source>
</evidence>